<keyword evidence="3" id="KW-1185">Reference proteome</keyword>
<gene>
    <name evidence="2" type="ORF">CRP01_23390</name>
</gene>
<dbReference type="Proteomes" id="UP000223913">
    <property type="component" value="Unassembled WGS sequence"/>
</dbReference>
<feature type="transmembrane region" description="Helical" evidence="1">
    <location>
        <begin position="44"/>
        <end position="64"/>
    </location>
</feature>
<accession>A0A2D0N8P9</accession>
<dbReference type="EMBL" id="PDUD01000027">
    <property type="protein sequence ID" value="PHN04143.1"/>
    <property type="molecule type" value="Genomic_DNA"/>
</dbReference>
<evidence type="ECO:0008006" key="4">
    <source>
        <dbReference type="Google" id="ProtNLM"/>
    </source>
</evidence>
<dbReference type="AlphaFoldDB" id="A0A2D0N8P9"/>
<keyword evidence="1" id="KW-1133">Transmembrane helix</keyword>
<feature type="transmembrane region" description="Helical" evidence="1">
    <location>
        <begin position="115"/>
        <end position="134"/>
    </location>
</feature>
<feature type="transmembrane region" description="Helical" evidence="1">
    <location>
        <begin position="84"/>
        <end position="103"/>
    </location>
</feature>
<evidence type="ECO:0000313" key="2">
    <source>
        <dbReference type="EMBL" id="PHN04143.1"/>
    </source>
</evidence>
<name>A0A2D0N8P9_FLAN2</name>
<proteinExistence type="predicted"/>
<feature type="transmembrane region" description="Helical" evidence="1">
    <location>
        <begin position="12"/>
        <end position="32"/>
    </location>
</feature>
<organism evidence="2 3">
    <name type="scientific">Flavilitoribacter nigricans (strain ATCC 23147 / DSM 23189 / NBRC 102662 / NCIMB 1420 / SS-2)</name>
    <name type="common">Lewinella nigricans</name>
    <dbReference type="NCBI Taxonomy" id="1122177"/>
    <lineage>
        <taxon>Bacteria</taxon>
        <taxon>Pseudomonadati</taxon>
        <taxon>Bacteroidota</taxon>
        <taxon>Saprospiria</taxon>
        <taxon>Saprospirales</taxon>
        <taxon>Lewinellaceae</taxon>
        <taxon>Flavilitoribacter</taxon>
    </lineage>
</organism>
<evidence type="ECO:0000256" key="1">
    <source>
        <dbReference type="SAM" id="Phobius"/>
    </source>
</evidence>
<evidence type="ECO:0000313" key="3">
    <source>
        <dbReference type="Proteomes" id="UP000223913"/>
    </source>
</evidence>
<feature type="transmembrane region" description="Helical" evidence="1">
    <location>
        <begin position="146"/>
        <end position="164"/>
    </location>
</feature>
<comment type="caution">
    <text evidence="2">The sequence shown here is derived from an EMBL/GenBank/DDBJ whole genome shotgun (WGS) entry which is preliminary data.</text>
</comment>
<sequence length="252" mass="29700">MPPIESYWNDFLISFGRFTIATMAIPVFVAIFYRKYWNKPLRIVFYYCLVTLFVNLFEQGVIWVSANRFHWIKDFIAYFKIQNTFFLLILYYLKNFLLVGWFYSTLFPKNTFQRFIFPLSCILSVVALINHCFIEGYHAPGNLNPVLEGVFLILLPLSYLWYSRSYSLRIPLKKNPYLWISIGILLPELLSLFLDLTGDYIYARDFILYVKLYSASNVLDIIGNLFLSLGFFYGRYALFIPPDRNDPPTIGS</sequence>
<feature type="transmembrane region" description="Helical" evidence="1">
    <location>
        <begin position="214"/>
        <end position="234"/>
    </location>
</feature>
<keyword evidence="1" id="KW-0472">Membrane</keyword>
<keyword evidence="1" id="KW-0812">Transmembrane</keyword>
<reference evidence="2 3" key="1">
    <citation type="submission" date="2017-10" db="EMBL/GenBank/DDBJ databases">
        <title>The draft genome sequence of Lewinella nigricans NBRC 102662.</title>
        <authorList>
            <person name="Wang K."/>
        </authorList>
    </citation>
    <scope>NUCLEOTIDE SEQUENCE [LARGE SCALE GENOMIC DNA]</scope>
    <source>
        <strain evidence="2 3">NBRC 102662</strain>
    </source>
</reference>
<protein>
    <recommendedName>
        <fullName evidence="4">Histidine kinase N-terminal 7TM region domain-containing protein</fullName>
    </recommendedName>
</protein>
<feature type="transmembrane region" description="Helical" evidence="1">
    <location>
        <begin position="176"/>
        <end position="194"/>
    </location>
</feature>